<feature type="domain" description="Bet v I/Major latex protein" evidence="3">
    <location>
        <begin position="2"/>
        <end position="172"/>
    </location>
</feature>
<comment type="caution">
    <text evidence="4">The sequence shown here is derived from an EMBL/GenBank/DDBJ whole genome shotgun (WGS) entry which is preliminary data.</text>
</comment>
<comment type="similarity">
    <text evidence="1">Belongs to the MLP family.</text>
</comment>
<dbReference type="EMBL" id="JAAIUW010000011">
    <property type="protein sequence ID" value="KAF7808706.1"/>
    <property type="molecule type" value="Genomic_DNA"/>
</dbReference>
<dbReference type="InterPro" id="IPR000916">
    <property type="entry name" value="Bet_v_I/MLP"/>
</dbReference>
<dbReference type="SMART" id="SM01037">
    <property type="entry name" value="Bet_v_1"/>
    <property type="match status" value="1"/>
</dbReference>
<organism evidence="4 5">
    <name type="scientific">Senna tora</name>
    <dbReference type="NCBI Taxonomy" id="362788"/>
    <lineage>
        <taxon>Eukaryota</taxon>
        <taxon>Viridiplantae</taxon>
        <taxon>Streptophyta</taxon>
        <taxon>Embryophyta</taxon>
        <taxon>Tracheophyta</taxon>
        <taxon>Spermatophyta</taxon>
        <taxon>Magnoliopsida</taxon>
        <taxon>eudicotyledons</taxon>
        <taxon>Gunneridae</taxon>
        <taxon>Pentapetalae</taxon>
        <taxon>rosids</taxon>
        <taxon>fabids</taxon>
        <taxon>Fabales</taxon>
        <taxon>Fabaceae</taxon>
        <taxon>Caesalpinioideae</taxon>
        <taxon>Cassia clade</taxon>
        <taxon>Senna</taxon>
    </lineage>
</organism>
<feature type="transmembrane region" description="Helical" evidence="2">
    <location>
        <begin position="59"/>
        <end position="83"/>
    </location>
</feature>
<reference evidence="4" key="1">
    <citation type="submission" date="2020-09" db="EMBL/GenBank/DDBJ databases">
        <title>Genome-Enabled Discovery of Anthraquinone Biosynthesis in Senna tora.</title>
        <authorList>
            <person name="Kang S.-H."/>
            <person name="Pandey R.P."/>
            <person name="Lee C.-M."/>
            <person name="Sim J.-S."/>
            <person name="Jeong J.-T."/>
            <person name="Choi B.-S."/>
            <person name="Jung M."/>
            <person name="Ginzburg D."/>
            <person name="Zhao K."/>
            <person name="Won S.Y."/>
            <person name="Oh T.-J."/>
            <person name="Yu Y."/>
            <person name="Kim N.-H."/>
            <person name="Lee O.R."/>
            <person name="Lee T.-H."/>
            <person name="Bashyal P."/>
            <person name="Kim T.-S."/>
            <person name="Lee W.-H."/>
            <person name="Kawkins C."/>
            <person name="Kim C.-K."/>
            <person name="Kim J.S."/>
            <person name="Ahn B.O."/>
            <person name="Rhee S.Y."/>
            <person name="Sohng J.K."/>
        </authorList>
    </citation>
    <scope>NUCLEOTIDE SEQUENCE</scope>
    <source>
        <tissue evidence="4">Leaf</tissue>
    </source>
</reference>
<keyword evidence="2" id="KW-1133">Transmembrane helix</keyword>
<dbReference type="CDD" id="cd07816">
    <property type="entry name" value="Bet_v1-like"/>
    <property type="match status" value="1"/>
</dbReference>
<dbReference type="GO" id="GO:0006952">
    <property type="term" value="P:defense response"/>
    <property type="evidence" value="ECO:0007669"/>
    <property type="project" value="InterPro"/>
</dbReference>
<evidence type="ECO:0000313" key="4">
    <source>
        <dbReference type="EMBL" id="KAF7808706.1"/>
    </source>
</evidence>
<keyword evidence="2" id="KW-0472">Membrane</keyword>
<evidence type="ECO:0000256" key="1">
    <source>
        <dbReference type="ARBA" id="ARBA00038242"/>
    </source>
</evidence>
<dbReference type="InterPro" id="IPR023393">
    <property type="entry name" value="START-like_dom_sf"/>
</dbReference>
<dbReference type="OrthoDB" id="1847301at2759"/>
<dbReference type="Gene3D" id="3.30.530.20">
    <property type="match status" value="1"/>
</dbReference>
<sequence length="172" mass="19611">MALKGKLGGEVEIQSSAAKFFNVFIAQLHELQNITDVVHHTKLHQGDWHGVGSHSVKHWTFTLGILIYYIYINLPSIYIYIVLCGKVVNCKEHIDEIDHGNKTMLFNVFDGVVSEKYKMLKAKLKVVGKSEGAIAKWTWKFEKVHEAIPPPQDYMDYIIKLTKDVDAKLLKA</sequence>
<keyword evidence="5" id="KW-1185">Reference proteome</keyword>
<dbReference type="SUPFAM" id="SSF55961">
    <property type="entry name" value="Bet v1-like"/>
    <property type="match status" value="1"/>
</dbReference>
<keyword evidence="2" id="KW-0812">Transmembrane</keyword>
<evidence type="ECO:0000259" key="3">
    <source>
        <dbReference type="SMART" id="SM01037"/>
    </source>
</evidence>
<accession>A0A834SS99</accession>
<protein>
    <submittedName>
        <fullName evidence="4">MLP-like protein 34</fullName>
    </submittedName>
</protein>
<dbReference type="Pfam" id="PF00407">
    <property type="entry name" value="Bet_v_1"/>
    <property type="match status" value="2"/>
</dbReference>
<dbReference type="PANTHER" id="PTHR31338:SF16">
    <property type="entry name" value="POLYKETIDE CYCLASE_DEHYDRASE AND LIPID TRANSPORT SUPERFAMILY PROTEIN"/>
    <property type="match status" value="1"/>
</dbReference>
<evidence type="ECO:0000313" key="5">
    <source>
        <dbReference type="Proteomes" id="UP000634136"/>
    </source>
</evidence>
<name>A0A834SS99_9FABA</name>
<proteinExistence type="inferred from homology"/>
<dbReference type="Proteomes" id="UP000634136">
    <property type="component" value="Unassembled WGS sequence"/>
</dbReference>
<dbReference type="AlphaFoldDB" id="A0A834SS99"/>
<dbReference type="PANTHER" id="PTHR31338">
    <property type="entry name" value="POLYKETIDE CYCLASE/DEHYDRASE AND LIPID TRANSPORT SUPERFAMILY PROTEIN"/>
    <property type="match status" value="1"/>
</dbReference>
<evidence type="ECO:0000256" key="2">
    <source>
        <dbReference type="SAM" id="Phobius"/>
    </source>
</evidence>
<gene>
    <name evidence="4" type="ORF">G2W53_035449</name>
</gene>
<dbReference type="InterPro" id="IPR052006">
    <property type="entry name" value="MLP-like"/>
</dbReference>